<keyword evidence="1" id="KW-0175">Coiled coil</keyword>
<protein>
    <submittedName>
        <fullName evidence="2">Uncharacterized protein</fullName>
    </submittedName>
</protein>
<comment type="caution">
    <text evidence="2">The sequence shown here is derived from an EMBL/GenBank/DDBJ whole genome shotgun (WGS) entry which is preliminary data.</text>
</comment>
<evidence type="ECO:0000313" key="4">
    <source>
        <dbReference type="Proteomes" id="UP001066276"/>
    </source>
</evidence>
<evidence type="ECO:0000256" key="1">
    <source>
        <dbReference type="SAM" id="Coils"/>
    </source>
</evidence>
<dbReference type="EMBL" id="JANPWB010000011">
    <property type="protein sequence ID" value="KAJ1126926.1"/>
    <property type="molecule type" value="Genomic_DNA"/>
</dbReference>
<accession>A0AAV7PHS2</accession>
<feature type="coiled-coil region" evidence="1">
    <location>
        <begin position="23"/>
        <end position="50"/>
    </location>
</feature>
<organism evidence="2 4">
    <name type="scientific">Pleurodeles waltl</name>
    <name type="common">Iberian ribbed newt</name>
    <dbReference type="NCBI Taxonomy" id="8319"/>
    <lineage>
        <taxon>Eukaryota</taxon>
        <taxon>Metazoa</taxon>
        <taxon>Chordata</taxon>
        <taxon>Craniata</taxon>
        <taxon>Vertebrata</taxon>
        <taxon>Euteleostomi</taxon>
        <taxon>Amphibia</taxon>
        <taxon>Batrachia</taxon>
        <taxon>Caudata</taxon>
        <taxon>Salamandroidea</taxon>
        <taxon>Salamandridae</taxon>
        <taxon>Pleurodelinae</taxon>
        <taxon>Pleurodeles</taxon>
    </lineage>
</organism>
<reference evidence="2" key="1">
    <citation type="journal article" date="2022" name="bioRxiv">
        <title>Sequencing and chromosome-scale assembly of the giantPleurodeles waltlgenome.</title>
        <authorList>
            <person name="Brown T."/>
            <person name="Elewa A."/>
            <person name="Iarovenko S."/>
            <person name="Subramanian E."/>
            <person name="Araus A.J."/>
            <person name="Petzold A."/>
            <person name="Susuki M."/>
            <person name="Suzuki K.-i.T."/>
            <person name="Hayashi T."/>
            <person name="Toyoda A."/>
            <person name="Oliveira C."/>
            <person name="Osipova E."/>
            <person name="Leigh N.D."/>
            <person name="Simon A."/>
            <person name="Yun M.H."/>
        </authorList>
    </citation>
    <scope>NUCLEOTIDE SEQUENCE</scope>
    <source>
        <strain evidence="2">20211129_DDA</strain>
        <tissue evidence="2">Liver</tissue>
    </source>
</reference>
<evidence type="ECO:0000313" key="2">
    <source>
        <dbReference type="EMBL" id="KAJ1126926.1"/>
    </source>
</evidence>
<evidence type="ECO:0000313" key="3">
    <source>
        <dbReference type="EMBL" id="KAJ1126928.1"/>
    </source>
</evidence>
<dbReference type="Proteomes" id="UP001066276">
    <property type="component" value="Chromosome 7"/>
</dbReference>
<gene>
    <name evidence="2" type="ORF">NDU88_005332</name>
    <name evidence="3" type="ORF">NDU88_005334</name>
</gene>
<proteinExistence type="predicted"/>
<keyword evidence="4" id="KW-1185">Reference proteome</keyword>
<name>A0AAV7PHS2_PLEWA</name>
<dbReference type="AlphaFoldDB" id="A0AAV7PHS2"/>
<dbReference type="EMBL" id="JANPWB010000011">
    <property type="protein sequence ID" value="KAJ1126928.1"/>
    <property type="molecule type" value="Genomic_DNA"/>
</dbReference>
<sequence>MMTSRVPPCPSQALALLDLNIILKANQESREAVENKVDHLKIDLSLLQQDLCKVTDRASEADACISITEDELTTLKCQISKLMSSVGTLRKRAKDAENWARRINLHLDGLPENLEDSELATALEHCCPNSEHPVRPYGDSNCLR</sequence>